<evidence type="ECO:0000259" key="4">
    <source>
        <dbReference type="PROSITE" id="PS50405"/>
    </source>
</evidence>
<dbReference type="EMBL" id="KV453841">
    <property type="protein sequence ID" value="ODV92272.1"/>
    <property type="molecule type" value="Genomic_DNA"/>
</dbReference>
<dbReference type="InterPro" id="IPR004045">
    <property type="entry name" value="Glutathione_S-Trfase_N"/>
</dbReference>
<dbReference type="GO" id="GO:0005737">
    <property type="term" value="C:cytoplasm"/>
    <property type="evidence" value="ECO:0007669"/>
    <property type="project" value="EnsemblFungi"/>
</dbReference>
<dbReference type="GO" id="GO:0032447">
    <property type="term" value="P:protein urmylation"/>
    <property type="evidence" value="ECO:0007669"/>
    <property type="project" value="EnsemblFungi"/>
</dbReference>
<comment type="similarity">
    <text evidence="1 2">Belongs to the GST superfamily.</text>
</comment>
<dbReference type="SUPFAM" id="SSF52833">
    <property type="entry name" value="Thioredoxin-like"/>
    <property type="match status" value="1"/>
</dbReference>
<dbReference type="InterPro" id="IPR004046">
    <property type="entry name" value="GST_C"/>
</dbReference>
<dbReference type="PANTHER" id="PTHR44051:SF3">
    <property type="entry name" value="TRANSCRIPTIONAL REGULATOR URE2"/>
    <property type="match status" value="1"/>
</dbReference>
<keyword evidence="6" id="KW-1185">Reference proteome</keyword>
<dbReference type="AlphaFoldDB" id="A0A1E4TKK6"/>
<dbReference type="PROSITE" id="PS50405">
    <property type="entry name" value="GST_CTER"/>
    <property type="match status" value="1"/>
</dbReference>
<feature type="non-terminal residue" evidence="5">
    <location>
        <position position="238"/>
    </location>
</feature>
<feature type="domain" description="GST C-terminal" evidence="4">
    <location>
        <begin position="93"/>
        <end position="238"/>
    </location>
</feature>
<dbReference type="InterPro" id="IPR036282">
    <property type="entry name" value="Glutathione-S-Trfase_C_sf"/>
</dbReference>
<dbReference type="InterPro" id="IPR010987">
    <property type="entry name" value="Glutathione-S-Trfase_C-like"/>
</dbReference>
<evidence type="ECO:0000259" key="3">
    <source>
        <dbReference type="PROSITE" id="PS50404"/>
    </source>
</evidence>
<protein>
    <recommendedName>
        <fullName evidence="7">Protein URE2</fullName>
    </recommendedName>
</protein>
<feature type="non-terminal residue" evidence="5">
    <location>
        <position position="1"/>
    </location>
</feature>
<evidence type="ECO:0008006" key="7">
    <source>
        <dbReference type="Google" id="ProtNLM"/>
    </source>
</evidence>
<dbReference type="InterPro" id="IPR036249">
    <property type="entry name" value="Thioredoxin-like_sf"/>
</dbReference>
<dbReference type="Proteomes" id="UP000095023">
    <property type="component" value="Unassembled WGS sequence"/>
</dbReference>
<dbReference type="GO" id="GO:0004602">
    <property type="term" value="F:glutathione peroxidase activity"/>
    <property type="evidence" value="ECO:0007669"/>
    <property type="project" value="EnsemblFungi"/>
</dbReference>
<reference evidence="6" key="1">
    <citation type="submission" date="2016-02" db="EMBL/GenBank/DDBJ databases">
        <title>Comparative genomics of biotechnologically important yeasts.</title>
        <authorList>
            <consortium name="DOE Joint Genome Institute"/>
            <person name="Riley R."/>
            <person name="Haridas S."/>
            <person name="Wolfe K.H."/>
            <person name="Lopes M.R."/>
            <person name="Hittinger C.T."/>
            <person name="Goker M."/>
            <person name="Salamov A."/>
            <person name="Wisecaver J."/>
            <person name="Long T.M."/>
            <person name="Aerts A.L."/>
            <person name="Barry K."/>
            <person name="Choi C."/>
            <person name="Clum A."/>
            <person name="Coughlan A.Y."/>
            <person name="Deshpande S."/>
            <person name="Douglass A.P."/>
            <person name="Hanson S.J."/>
            <person name="Klenk H.-P."/>
            <person name="Labutti K."/>
            <person name="Lapidus A."/>
            <person name="Lindquist E."/>
            <person name="Lipzen A."/>
            <person name="Meier-Kolthoff J.P."/>
            <person name="Ohm R.A."/>
            <person name="Otillar R.P."/>
            <person name="Pangilinan J."/>
            <person name="Peng Y."/>
            <person name="Rokas A."/>
            <person name="Rosa C.A."/>
            <person name="Scheuner C."/>
            <person name="Sibirny A.A."/>
            <person name="Slot J.C."/>
            <person name="Stielow J.B."/>
            <person name="Sun H."/>
            <person name="Kurtzman C.P."/>
            <person name="Blackwell M."/>
            <person name="Jeffries T.W."/>
            <person name="Grigoriev I.V."/>
        </authorList>
    </citation>
    <scope>NUCLEOTIDE SEQUENCE [LARGE SCALE GENOMIC DNA]</scope>
    <source>
        <strain evidence="6">NRRL Y-17796</strain>
    </source>
</reference>
<accession>A0A1E4TKK6</accession>
<dbReference type="PROSITE" id="PS50404">
    <property type="entry name" value="GST_NTER"/>
    <property type="match status" value="1"/>
</dbReference>
<dbReference type="Gene3D" id="3.40.30.10">
    <property type="entry name" value="Glutaredoxin"/>
    <property type="match status" value="1"/>
</dbReference>
<dbReference type="GO" id="GO:0000122">
    <property type="term" value="P:negative regulation of transcription by RNA polymerase II"/>
    <property type="evidence" value="ECO:0007669"/>
    <property type="project" value="EnsemblFungi"/>
</dbReference>
<dbReference type="GO" id="GO:0051219">
    <property type="term" value="F:phosphoprotein binding"/>
    <property type="evidence" value="ECO:0007669"/>
    <property type="project" value="EnsemblFungi"/>
</dbReference>
<proteinExistence type="inferred from homology"/>
<name>A0A1E4TKK6_9ASCO</name>
<dbReference type="SUPFAM" id="SSF47616">
    <property type="entry name" value="GST C-terminal domain-like"/>
    <property type="match status" value="1"/>
</dbReference>
<organism evidence="5 6">
    <name type="scientific">Tortispora caseinolytica NRRL Y-17796</name>
    <dbReference type="NCBI Taxonomy" id="767744"/>
    <lineage>
        <taxon>Eukaryota</taxon>
        <taxon>Fungi</taxon>
        <taxon>Dikarya</taxon>
        <taxon>Ascomycota</taxon>
        <taxon>Saccharomycotina</taxon>
        <taxon>Trigonopsidomycetes</taxon>
        <taxon>Trigonopsidales</taxon>
        <taxon>Trigonopsidaceae</taxon>
        <taxon>Tortispora</taxon>
    </lineage>
</organism>
<dbReference type="SFLD" id="SFLDS00019">
    <property type="entry name" value="Glutathione_Transferase_(cytos"/>
    <property type="match status" value="1"/>
</dbReference>
<evidence type="ECO:0000313" key="5">
    <source>
        <dbReference type="EMBL" id="ODV92272.1"/>
    </source>
</evidence>
<dbReference type="InterPro" id="IPR040079">
    <property type="entry name" value="Glutathione_S-Trfase"/>
</dbReference>
<feature type="domain" description="GST N-terminal" evidence="3">
    <location>
        <begin position="3"/>
        <end position="87"/>
    </location>
</feature>
<dbReference type="Gene3D" id="1.20.1050.10">
    <property type="match status" value="1"/>
</dbReference>
<dbReference type="PANTHER" id="PTHR44051">
    <property type="entry name" value="GLUTATHIONE S-TRANSFERASE-RELATED"/>
    <property type="match status" value="1"/>
</dbReference>
<dbReference type="Pfam" id="PF02798">
    <property type="entry name" value="GST_N"/>
    <property type="match status" value="1"/>
</dbReference>
<gene>
    <name evidence="5" type="ORF">CANCADRAFT_18585</name>
</gene>
<sequence length="238" mass="27025">PTSGLTLYSNKSAPNAFKAEIVLCELEFPHRTVFIDFGKNEQKSPEYLTINPNARVPTLVDHDADDFAVWESGSIVQYLCEKKGMPCSLWSSDPKEKAQIVSWLYFEATAQANMFGQALHFLHFHETRIPSAVKRYLSELRRMYGVVEMVLAERREQLLLECESIGDESEVLKCRSAVEQSPVWLVGDRTTVADLSFVPWNEVSSKVGINLAEEFPEVALWHQTMLKRPMVQKALTGK</sequence>
<evidence type="ECO:0000256" key="1">
    <source>
        <dbReference type="ARBA" id="ARBA00007409"/>
    </source>
</evidence>
<dbReference type="CDD" id="cd03048">
    <property type="entry name" value="GST_N_Ure2p_like"/>
    <property type="match status" value="1"/>
</dbReference>
<dbReference type="GO" id="GO:0006808">
    <property type="term" value="P:regulation of nitrogen utilization"/>
    <property type="evidence" value="ECO:0007669"/>
    <property type="project" value="EnsemblFungi"/>
</dbReference>
<dbReference type="OrthoDB" id="422574at2759"/>
<dbReference type="SFLD" id="SFLDG00358">
    <property type="entry name" value="Main_(cytGST)"/>
    <property type="match status" value="1"/>
</dbReference>
<evidence type="ECO:0000256" key="2">
    <source>
        <dbReference type="RuleBase" id="RU003494"/>
    </source>
</evidence>
<dbReference type="Pfam" id="PF00043">
    <property type="entry name" value="GST_C"/>
    <property type="match status" value="1"/>
</dbReference>
<evidence type="ECO:0000313" key="6">
    <source>
        <dbReference type="Proteomes" id="UP000095023"/>
    </source>
</evidence>